<keyword evidence="1" id="KW-0812">Transmembrane</keyword>
<dbReference type="AlphaFoldDB" id="A0A8H6L5N5"/>
<evidence type="ECO:0000313" key="2">
    <source>
        <dbReference type="EMBL" id="KAF6236446.1"/>
    </source>
</evidence>
<keyword evidence="1" id="KW-0472">Membrane</keyword>
<proteinExistence type="predicted"/>
<organism evidence="2 3">
    <name type="scientific">Letharia columbiana</name>
    <dbReference type="NCBI Taxonomy" id="112416"/>
    <lineage>
        <taxon>Eukaryota</taxon>
        <taxon>Fungi</taxon>
        <taxon>Dikarya</taxon>
        <taxon>Ascomycota</taxon>
        <taxon>Pezizomycotina</taxon>
        <taxon>Lecanoromycetes</taxon>
        <taxon>OSLEUM clade</taxon>
        <taxon>Lecanoromycetidae</taxon>
        <taxon>Lecanorales</taxon>
        <taxon>Lecanorineae</taxon>
        <taxon>Parmeliaceae</taxon>
        <taxon>Letharia</taxon>
    </lineage>
</organism>
<dbReference type="GeneID" id="59286891"/>
<accession>A0A8H6L5N5</accession>
<sequence length="194" mass="22214">MNFNCTSDSFWLFAGCEELKHIPLYLAFAAVVAFHMTAGMFESVRPEHQADYARGSHAMFHLEKQGLLATRRTQITWMLAASVVSFFQGWLNSVFLNQCLVWTSETSLWKAPDDTEDRALLKTLSIYLTLLLGFMLFILFILVFSVHWIIVFAGLLTWRPKDLRDEEAGIEMTTHIVDDSSLEVQDRNGDDNLI</sequence>
<keyword evidence="1" id="KW-1133">Transmembrane helix</keyword>
<comment type="caution">
    <text evidence="2">The sequence shown here is derived from an EMBL/GenBank/DDBJ whole genome shotgun (WGS) entry which is preliminary data.</text>
</comment>
<keyword evidence="3" id="KW-1185">Reference proteome</keyword>
<evidence type="ECO:0000313" key="3">
    <source>
        <dbReference type="Proteomes" id="UP000578531"/>
    </source>
</evidence>
<gene>
    <name evidence="2" type="ORF">HO173_005227</name>
</gene>
<evidence type="ECO:0000256" key="1">
    <source>
        <dbReference type="SAM" id="Phobius"/>
    </source>
</evidence>
<protein>
    <submittedName>
        <fullName evidence="2">Uncharacterized protein</fullName>
    </submittedName>
</protein>
<dbReference type="RefSeq" id="XP_037165785.1">
    <property type="nucleotide sequence ID" value="XM_037307145.1"/>
</dbReference>
<reference evidence="2 3" key="1">
    <citation type="journal article" date="2020" name="Genomics">
        <title>Complete, high-quality genomes from long-read metagenomic sequencing of two wolf lichen thalli reveals enigmatic genome architecture.</title>
        <authorList>
            <person name="McKenzie S.K."/>
            <person name="Walston R.F."/>
            <person name="Allen J.L."/>
        </authorList>
    </citation>
    <scope>NUCLEOTIDE SEQUENCE [LARGE SCALE GENOMIC DNA]</scope>
    <source>
        <strain evidence="2">WasteWater2</strain>
    </source>
</reference>
<dbReference type="EMBL" id="JACCJC010000018">
    <property type="protein sequence ID" value="KAF6236446.1"/>
    <property type="molecule type" value="Genomic_DNA"/>
</dbReference>
<feature type="transmembrane region" description="Helical" evidence="1">
    <location>
        <begin position="22"/>
        <end position="41"/>
    </location>
</feature>
<name>A0A8H6L5N5_9LECA</name>
<feature type="transmembrane region" description="Helical" evidence="1">
    <location>
        <begin position="124"/>
        <end position="156"/>
    </location>
</feature>
<dbReference type="Proteomes" id="UP000578531">
    <property type="component" value="Unassembled WGS sequence"/>
</dbReference>